<dbReference type="AlphaFoldDB" id="A0A6J8ARI6"/>
<reference evidence="1 2" key="1">
    <citation type="submission" date="2020-06" db="EMBL/GenBank/DDBJ databases">
        <authorList>
            <person name="Li R."/>
            <person name="Bekaert M."/>
        </authorList>
    </citation>
    <scope>NUCLEOTIDE SEQUENCE [LARGE SCALE GENOMIC DNA]</scope>
    <source>
        <strain evidence="2">wild</strain>
    </source>
</reference>
<accession>A0A6J8ARI6</accession>
<dbReference type="Proteomes" id="UP000507470">
    <property type="component" value="Unassembled WGS sequence"/>
</dbReference>
<evidence type="ECO:0000313" key="2">
    <source>
        <dbReference type="Proteomes" id="UP000507470"/>
    </source>
</evidence>
<gene>
    <name evidence="1" type="ORF">MCOR_10539</name>
</gene>
<proteinExistence type="predicted"/>
<evidence type="ECO:0000313" key="1">
    <source>
        <dbReference type="EMBL" id="CAC5372464.1"/>
    </source>
</evidence>
<sequence>MVIGVASTDTLSYSVSSVDDSSVSTIQVINATSSSPSKVNKISMTYFTDNTLNATFTTAAESITITDFTATALLTTIHESTQDMIVLSSNGIFSLENSLYMESDLSSETIQLPTTVLNNTSFTVIPSTGTNFLSSTDVLSLFPSTDIETGSDFFGSETMFDTNIYKSSASENNFSSVTASTVTVEANLSLTSEDLMPSVSFTTEKHLLSIQVLSFLQSKRLL</sequence>
<dbReference type="EMBL" id="CACVKT020001854">
    <property type="protein sequence ID" value="CAC5372464.1"/>
    <property type="molecule type" value="Genomic_DNA"/>
</dbReference>
<organism evidence="1 2">
    <name type="scientific">Mytilus coruscus</name>
    <name type="common">Sea mussel</name>
    <dbReference type="NCBI Taxonomy" id="42192"/>
    <lineage>
        <taxon>Eukaryota</taxon>
        <taxon>Metazoa</taxon>
        <taxon>Spiralia</taxon>
        <taxon>Lophotrochozoa</taxon>
        <taxon>Mollusca</taxon>
        <taxon>Bivalvia</taxon>
        <taxon>Autobranchia</taxon>
        <taxon>Pteriomorphia</taxon>
        <taxon>Mytilida</taxon>
        <taxon>Mytiloidea</taxon>
        <taxon>Mytilidae</taxon>
        <taxon>Mytilinae</taxon>
        <taxon>Mytilus</taxon>
    </lineage>
</organism>
<protein>
    <submittedName>
        <fullName evidence="1">Uncharacterized protein</fullName>
    </submittedName>
</protein>
<name>A0A6J8ARI6_MYTCO</name>
<keyword evidence="2" id="KW-1185">Reference proteome</keyword>